<evidence type="ECO:0000259" key="2">
    <source>
        <dbReference type="Pfam" id="PF23030"/>
    </source>
</evidence>
<feature type="region of interest" description="Disordered" evidence="1">
    <location>
        <begin position="1"/>
        <end position="29"/>
    </location>
</feature>
<dbReference type="Pfam" id="PF23030">
    <property type="entry name" value="SCAF11-like_C"/>
    <property type="match status" value="1"/>
</dbReference>
<evidence type="ECO:0000313" key="3">
    <source>
        <dbReference type="EMBL" id="KAF5396184.1"/>
    </source>
</evidence>
<reference evidence="3" key="1">
    <citation type="submission" date="2019-05" db="EMBL/GenBank/DDBJ databases">
        <title>Annotation for the trematode Paragonimus heterotremus.</title>
        <authorList>
            <person name="Choi Y.-J."/>
        </authorList>
    </citation>
    <scope>NUCLEOTIDE SEQUENCE</scope>
    <source>
        <strain evidence="3">LC</strain>
    </source>
</reference>
<protein>
    <recommendedName>
        <fullName evidence="2">SFR19-like C-terminal domain-containing protein</fullName>
    </recommendedName>
</protein>
<dbReference type="AlphaFoldDB" id="A0A8J4T1Y1"/>
<evidence type="ECO:0000313" key="4">
    <source>
        <dbReference type="Proteomes" id="UP000748531"/>
    </source>
</evidence>
<feature type="domain" description="SFR19-like C-terminal" evidence="2">
    <location>
        <begin position="163"/>
        <end position="221"/>
    </location>
</feature>
<dbReference type="InterPro" id="IPR057031">
    <property type="entry name" value="SFR19-like_C"/>
</dbReference>
<gene>
    <name evidence="3" type="ORF">PHET_11212</name>
</gene>
<feature type="non-terminal residue" evidence="3">
    <location>
        <position position="1"/>
    </location>
</feature>
<name>A0A8J4T1Y1_9TREM</name>
<evidence type="ECO:0000256" key="1">
    <source>
        <dbReference type="SAM" id="MobiDB-lite"/>
    </source>
</evidence>
<accession>A0A8J4T1Y1</accession>
<dbReference type="OrthoDB" id="365379at2759"/>
<dbReference type="Proteomes" id="UP000748531">
    <property type="component" value="Unassembled WGS sequence"/>
</dbReference>
<comment type="caution">
    <text evidence="3">The sequence shown here is derived from an EMBL/GenBank/DDBJ whole genome shotgun (WGS) entry which is preliminary data.</text>
</comment>
<dbReference type="EMBL" id="LUCH01008928">
    <property type="protein sequence ID" value="KAF5396184.1"/>
    <property type="molecule type" value="Genomic_DNA"/>
</dbReference>
<proteinExistence type="predicted"/>
<organism evidence="3 4">
    <name type="scientific">Paragonimus heterotremus</name>
    <dbReference type="NCBI Taxonomy" id="100268"/>
    <lineage>
        <taxon>Eukaryota</taxon>
        <taxon>Metazoa</taxon>
        <taxon>Spiralia</taxon>
        <taxon>Lophotrochozoa</taxon>
        <taxon>Platyhelminthes</taxon>
        <taxon>Trematoda</taxon>
        <taxon>Digenea</taxon>
        <taxon>Plagiorchiida</taxon>
        <taxon>Troglotremata</taxon>
        <taxon>Troglotrematidae</taxon>
        <taxon>Paragonimus</taxon>
    </lineage>
</organism>
<sequence length="227" mass="24822">LYLEESTDFSKAEAKSNQPQPSTSSSIETFRSTKPNLLSEIEAKQASTFKFTTRHMRVNADNSMSPIPVSLTNNGSGTNGFKPTGSPNVKITLPLKPPVLATSFSQVASTSTSAPNHISISKSNRADQNGGCPVSLSKNTELPVQKHMLNGGWSADRLANVKSLLKVNLKPKLANGLIDKSTYRHIMERALFKVQQKDVSKVSDNRVIKLANEYVDYHLKHSHTNSS</sequence>
<feature type="compositionally biased region" description="Polar residues" evidence="1">
    <location>
        <begin position="15"/>
        <end position="29"/>
    </location>
</feature>
<keyword evidence="4" id="KW-1185">Reference proteome</keyword>